<accession>A0A6A4ANF4</accession>
<dbReference type="EMBL" id="QXFV01013401">
    <property type="protein sequence ID" value="KAE8950894.1"/>
    <property type="molecule type" value="Genomic_DNA"/>
</dbReference>
<protein>
    <submittedName>
        <fullName evidence="2">Uncharacterized protein</fullName>
    </submittedName>
</protein>
<evidence type="ECO:0000313" key="4">
    <source>
        <dbReference type="Proteomes" id="UP000434957"/>
    </source>
</evidence>
<evidence type="ECO:0000313" key="3">
    <source>
        <dbReference type="Proteomes" id="UP000429607"/>
    </source>
</evidence>
<dbReference type="AlphaFoldDB" id="A0A6A4ANF4"/>
<dbReference type="EMBL" id="QXFT01013073">
    <property type="protein sequence ID" value="KAE9258837.1"/>
    <property type="molecule type" value="Genomic_DNA"/>
</dbReference>
<keyword evidence="4" id="KW-1185">Reference proteome</keyword>
<sequence length="40" mass="4064">MAKLKKTTATGCKQRALEGRASAGAAAICRFQGAQGIARA</sequence>
<gene>
    <name evidence="1" type="ORF">PR001_g33960</name>
    <name evidence="2" type="ORF">PR003_g35050</name>
</gene>
<comment type="caution">
    <text evidence="2">The sequence shown here is derived from an EMBL/GenBank/DDBJ whole genome shotgun (WGS) entry which is preliminary data.</text>
</comment>
<name>A0A6A4ANF4_9STRA</name>
<proteinExistence type="predicted"/>
<evidence type="ECO:0000313" key="1">
    <source>
        <dbReference type="EMBL" id="KAE8950894.1"/>
    </source>
</evidence>
<dbReference type="Proteomes" id="UP000429607">
    <property type="component" value="Unassembled WGS sequence"/>
</dbReference>
<dbReference type="Proteomes" id="UP000434957">
    <property type="component" value="Unassembled WGS sequence"/>
</dbReference>
<reference evidence="2 4" key="1">
    <citation type="submission" date="2018-08" db="EMBL/GenBank/DDBJ databases">
        <title>Genomic investigation of the strawberry pathogen Phytophthora fragariae indicates pathogenicity is determined by transcriptional variation in three key races.</title>
        <authorList>
            <person name="Adams T.M."/>
            <person name="Armitage A.D."/>
            <person name="Sobczyk M.K."/>
            <person name="Bates H.J."/>
            <person name="Dunwell J.M."/>
            <person name="Nellist C.F."/>
            <person name="Harrison R.J."/>
        </authorList>
    </citation>
    <scope>NUCLEOTIDE SEQUENCE [LARGE SCALE GENOMIC DNA]</scope>
    <source>
        <strain evidence="1 3">SCRP249</strain>
        <strain evidence="2 4">SCRP333</strain>
    </source>
</reference>
<feature type="non-terminal residue" evidence="2">
    <location>
        <position position="40"/>
    </location>
</feature>
<evidence type="ECO:0000313" key="2">
    <source>
        <dbReference type="EMBL" id="KAE9258837.1"/>
    </source>
</evidence>
<organism evidence="2 4">
    <name type="scientific">Phytophthora rubi</name>
    <dbReference type="NCBI Taxonomy" id="129364"/>
    <lineage>
        <taxon>Eukaryota</taxon>
        <taxon>Sar</taxon>
        <taxon>Stramenopiles</taxon>
        <taxon>Oomycota</taxon>
        <taxon>Peronosporomycetes</taxon>
        <taxon>Peronosporales</taxon>
        <taxon>Peronosporaceae</taxon>
        <taxon>Phytophthora</taxon>
    </lineage>
</organism>